<dbReference type="GO" id="GO:0080019">
    <property type="term" value="F:alcohol-forming very long-chain fatty acyl-CoA reductase activity"/>
    <property type="evidence" value="ECO:0007669"/>
    <property type="project" value="InterPro"/>
</dbReference>
<keyword evidence="3 10" id="KW-0444">Lipid biosynthesis</keyword>
<dbReference type="Pfam" id="PF03015">
    <property type="entry name" value="Sterile"/>
    <property type="match status" value="1"/>
</dbReference>
<dbReference type="SUPFAM" id="SSF51735">
    <property type="entry name" value="NAD(P)-binding Rossmann-fold domains"/>
    <property type="match status" value="1"/>
</dbReference>
<evidence type="ECO:0000313" key="13">
    <source>
        <dbReference type="EMBL" id="CAH1114016.1"/>
    </source>
</evidence>
<evidence type="ECO:0000256" key="8">
    <source>
        <dbReference type="ARBA" id="ARBA00023136"/>
    </source>
</evidence>
<dbReference type="AlphaFoldDB" id="A0A9P0D7V1"/>
<reference evidence="13" key="1">
    <citation type="submission" date="2022-01" db="EMBL/GenBank/DDBJ databases">
        <authorList>
            <person name="King R."/>
        </authorList>
    </citation>
    <scope>NUCLEOTIDE SEQUENCE</scope>
</reference>
<evidence type="ECO:0000256" key="7">
    <source>
        <dbReference type="ARBA" id="ARBA00023098"/>
    </source>
</evidence>
<dbReference type="EMBL" id="OV651820">
    <property type="protein sequence ID" value="CAH1114016.1"/>
    <property type="molecule type" value="Genomic_DNA"/>
</dbReference>
<evidence type="ECO:0000256" key="9">
    <source>
        <dbReference type="ARBA" id="ARBA00052530"/>
    </source>
</evidence>
<evidence type="ECO:0000256" key="6">
    <source>
        <dbReference type="ARBA" id="ARBA00022989"/>
    </source>
</evidence>
<evidence type="ECO:0000256" key="4">
    <source>
        <dbReference type="ARBA" id="ARBA00022692"/>
    </source>
</evidence>
<evidence type="ECO:0000256" key="1">
    <source>
        <dbReference type="ARBA" id="ARBA00004141"/>
    </source>
</evidence>
<comment type="similarity">
    <text evidence="2 10">Belongs to the fatty acyl-CoA reductase family.</text>
</comment>
<keyword evidence="4 10" id="KW-0812">Transmembrane</keyword>
<feature type="transmembrane region" description="Helical" evidence="10">
    <location>
        <begin position="399"/>
        <end position="417"/>
    </location>
</feature>
<feature type="domain" description="Thioester reductase (TE)" evidence="12">
    <location>
        <begin position="31"/>
        <end position="301"/>
    </location>
</feature>
<dbReference type="EC" id="1.2.1.84" evidence="10"/>
<accession>A0A9P0D7V1</accession>
<comment type="subcellular location">
    <subcellularLocation>
        <location evidence="1">Membrane</location>
        <topology evidence="1">Multi-pass membrane protein</topology>
    </subcellularLocation>
</comment>
<dbReference type="Pfam" id="PF07993">
    <property type="entry name" value="NAD_binding_4"/>
    <property type="match status" value="1"/>
</dbReference>
<dbReference type="GO" id="GO:0102965">
    <property type="term" value="F:alcohol-forming long-chain fatty acyl-CoA reductase activity"/>
    <property type="evidence" value="ECO:0007669"/>
    <property type="project" value="UniProtKB-EC"/>
</dbReference>
<keyword evidence="7 10" id="KW-0443">Lipid metabolism</keyword>
<dbReference type="InterPro" id="IPR033640">
    <property type="entry name" value="FAR_C"/>
</dbReference>
<evidence type="ECO:0000259" key="12">
    <source>
        <dbReference type="Pfam" id="PF07993"/>
    </source>
</evidence>
<comment type="function">
    <text evidence="10">Catalyzes the reduction of fatty acyl-CoA to fatty alcohols.</text>
</comment>
<keyword evidence="14" id="KW-1185">Reference proteome</keyword>
<name>A0A9P0D7V1_9CUCU</name>
<evidence type="ECO:0000256" key="10">
    <source>
        <dbReference type="RuleBase" id="RU363097"/>
    </source>
</evidence>
<dbReference type="PANTHER" id="PTHR11011">
    <property type="entry name" value="MALE STERILITY PROTEIN 2-RELATED"/>
    <property type="match status" value="1"/>
</dbReference>
<keyword evidence="8 10" id="KW-0472">Membrane</keyword>
<evidence type="ECO:0000256" key="5">
    <source>
        <dbReference type="ARBA" id="ARBA00022857"/>
    </source>
</evidence>
<dbReference type="InterPro" id="IPR013120">
    <property type="entry name" value="FAR_NAD-bd"/>
</dbReference>
<evidence type="ECO:0000256" key="2">
    <source>
        <dbReference type="ARBA" id="ARBA00005928"/>
    </source>
</evidence>
<keyword evidence="6 10" id="KW-1133">Transmembrane helix</keyword>
<organism evidence="13 14">
    <name type="scientific">Psylliodes chrysocephalus</name>
    <dbReference type="NCBI Taxonomy" id="3402493"/>
    <lineage>
        <taxon>Eukaryota</taxon>
        <taxon>Metazoa</taxon>
        <taxon>Ecdysozoa</taxon>
        <taxon>Arthropoda</taxon>
        <taxon>Hexapoda</taxon>
        <taxon>Insecta</taxon>
        <taxon>Pterygota</taxon>
        <taxon>Neoptera</taxon>
        <taxon>Endopterygota</taxon>
        <taxon>Coleoptera</taxon>
        <taxon>Polyphaga</taxon>
        <taxon>Cucujiformia</taxon>
        <taxon>Chrysomeloidea</taxon>
        <taxon>Chrysomelidae</taxon>
        <taxon>Galerucinae</taxon>
        <taxon>Alticini</taxon>
        <taxon>Psylliodes</taxon>
    </lineage>
</organism>
<dbReference type="GO" id="GO:0035336">
    <property type="term" value="P:long-chain fatty-acyl-CoA metabolic process"/>
    <property type="evidence" value="ECO:0007669"/>
    <property type="project" value="TreeGrafter"/>
</dbReference>
<protein>
    <recommendedName>
        <fullName evidence="10">Fatty acyl-CoA reductase</fullName>
        <ecNumber evidence="10">1.2.1.84</ecNumber>
    </recommendedName>
</protein>
<gene>
    <name evidence="13" type="ORF">PSYICH_LOCUS14727</name>
</gene>
<proteinExistence type="inferred from homology"/>
<dbReference type="InterPro" id="IPR036291">
    <property type="entry name" value="NAD(P)-bd_dom_sf"/>
</dbReference>
<keyword evidence="5 10" id="KW-0521">NADP</keyword>
<feature type="domain" description="Fatty acyl-CoA reductase C-terminal" evidence="11">
    <location>
        <begin position="374"/>
        <end position="469"/>
    </location>
</feature>
<evidence type="ECO:0000259" key="11">
    <source>
        <dbReference type="Pfam" id="PF03015"/>
    </source>
</evidence>
<dbReference type="CDD" id="cd05236">
    <property type="entry name" value="FAR-N_SDR_e"/>
    <property type="match status" value="1"/>
</dbReference>
<dbReference type="CDD" id="cd09071">
    <property type="entry name" value="FAR_C"/>
    <property type="match status" value="1"/>
</dbReference>
<evidence type="ECO:0000256" key="3">
    <source>
        <dbReference type="ARBA" id="ARBA00022516"/>
    </source>
</evidence>
<evidence type="ECO:0000313" key="14">
    <source>
        <dbReference type="Proteomes" id="UP001153636"/>
    </source>
</evidence>
<dbReference type="PANTHER" id="PTHR11011:SF24">
    <property type="entry name" value="FATTY ACYL-COA REDUCTASE"/>
    <property type="match status" value="1"/>
</dbReference>
<dbReference type="Gene3D" id="3.40.50.720">
    <property type="entry name" value="NAD(P)-binding Rossmann-like Domain"/>
    <property type="match status" value="1"/>
</dbReference>
<dbReference type="FunFam" id="3.40.50.720:FF:000143">
    <property type="entry name" value="Fatty acyl-CoA reductase"/>
    <property type="match status" value="1"/>
</dbReference>
<sequence>MQNHIISIKMWSNVERKITIPEFYQNKNVLITGGTGFVGKLLVEKLLRSCSGINKIYVLIRPKHGKSPQDRMIDATNDILFDTIRKENSEALNKIVPISGDIEKVNLGLSEKDKSTIIENVTIIFHSAASVRFDDSIKKATFINLRSAREITLLARQLKKIDVFVNVSTAFSNCDRIIVEEKLYPAKMNWRDLIRLAEECDEATLQHLMHKLIYPMPNTYVFTKSLAEHAVVDLAKDKIPAVIIRPTIVCSTISDPVPGWLDNINGTSGVLYGVAKGVIRPMWTETNGELNHVFADSVTKALIIASWKTALSGNTNDVCIYNLASDLNIRIEDMTKLGNSYIKTNPSEFYLWPPKAQSHNSYYVYYFFVLLKNLLPAIIIDTLLILSRRQPMLWKLNRKIFISMSFLVPFMSNIWSFKIENYMELRKSILQEDSKQFTIEHLGEKISSKKLYENLLIYYNGIRKYFAKEAPPTEAMIKKQARLVLVEKLWKTFLLGLVLYYVFCKNRLISVLSSKIYTYFENLDA</sequence>
<dbReference type="Proteomes" id="UP001153636">
    <property type="component" value="Chromosome 8"/>
</dbReference>
<dbReference type="GO" id="GO:0005777">
    <property type="term" value="C:peroxisome"/>
    <property type="evidence" value="ECO:0007669"/>
    <property type="project" value="TreeGrafter"/>
</dbReference>
<comment type="catalytic activity">
    <reaction evidence="9 10">
        <text>a long-chain fatty acyl-CoA + 2 NADPH + 2 H(+) = a long-chain primary fatty alcohol + 2 NADP(+) + CoA</text>
        <dbReference type="Rhea" id="RHEA:52716"/>
        <dbReference type="ChEBI" id="CHEBI:15378"/>
        <dbReference type="ChEBI" id="CHEBI:57287"/>
        <dbReference type="ChEBI" id="CHEBI:57783"/>
        <dbReference type="ChEBI" id="CHEBI:58349"/>
        <dbReference type="ChEBI" id="CHEBI:77396"/>
        <dbReference type="ChEBI" id="CHEBI:83139"/>
        <dbReference type="EC" id="1.2.1.84"/>
    </reaction>
</comment>
<feature type="transmembrane region" description="Helical" evidence="10">
    <location>
        <begin position="363"/>
        <end position="387"/>
    </location>
</feature>
<dbReference type="InterPro" id="IPR026055">
    <property type="entry name" value="FAR"/>
</dbReference>
<dbReference type="OrthoDB" id="429813at2759"/>
<dbReference type="GO" id="GO:0016020">
    <property type="term" value="C:membrane"/>
    <property type="evidence" value="ECO:0007669"/>
    <property type="project" value="UniProtKB-SubCell"/>
</dbReference>
<keyword evidence="10" id="KW-0560">Oxidoreductase</keyword>